<dbReference type="GO" id="GO:0006508">
    <property type="term" value="P:proteolysis"/>
    <property type="evidence" value="ECO:0007669"/>
    <property type="project" value="UniProtKB-KW"/>
</dbReference>
<dbReference type="PANTHER" id="PTHR32060:SF30">
    <property type="entry name" value="CARBOXY-TERMINAL PROCESSING PROTEASE CTPA"/>
    <property type="match status" value="1"/>
</dbReference>
<dbReference type="GO" id="GO:0008236">
    <property type="term" value="F:serine-type peptidase activity"/>
    <property type="evidence" value="ECO:0007669"/>
    <property type="project" value="UniProtKB-KW"/>
</dbReference>
<evidence type="ECO:0000256" key="1">
    <source>
        <dbReference type="ARBA" id="ARBA00009179"/>
    </source>
</evidence>
<name>U6RG51_9BACT</name>
<keyword evidence="7" id="KW-1133">Transmembrane helix</keyword>
<evidence type="ECO:0000256" key="7">
    <source>
        <dbReference type="SAM" id="Phobius"/>
    </source>
</evidence>
<feature type="transmembrane region" description="Helical" evidence="7">
    <location>
        <begin position="9"/>
        <end position="29"/>
    </location>
</feature>
<dbReference type="eggNOG" id="COG0793">
    <property type="taxonomic scope" value="Bacteria"/>
</dbReference>
<comment type="similarity">
    <text evidence="1 5">Belongs to the peptidase S41A family.</text>
</comment>
<dbReference type="InterPro" id="IPR004447">
    <property type="entry name" value="Peptidase_S41A"/>
</dbReference>
<dbReference type="SUPFAM" id="SSF52096">
    <property type="entry name" value="ClpP/crotonase"/>
    <property type="match status" value="1"/>
</dbReference>
<dbReference type="InterPro" id="IPR036034">
    <property type="entry name" value="PDZ_sf"/>
</dbReference>
<evidence type="ECO:0000256" key="5">
    <source>
        <dbReference type="RuleBase" id="RU004404"/>
    </source>
</evidence>
<keyword evidence="7" id="KW-0812">Transmembrane</keyword>
<protein>
    <submittedName>
        <fullName evidence="9">C-terminal processing peptidase</fullName>
    </submittedName>
</protein>
<dbReference type="PANTHER" id="PTHR32060">
    <property type="entry name" value="TAIL-SPECIFIC PROTEASE"/>
    <property type="match status" value="1"/>
</dbReference>
<dbReference type="STRING" id="1121098.HMPREF1534_01836"/>
<evidence type="ECO:0000259" key="8">
    <source>
        <dbReference type="PROSITE" id="PS50106"/>
    </source>
</evidence>
<gene>
    <name evidence="9" type="ORF">HMPREF1534_01836</name>
</gene>
<dbReference type="PATRIC" id="fig|1121098.3.peg.1867"/>
<dbReference type="RefSeq" id="WP_005939945.1">
    <property type="nucleotide sequence ID" value="NZ_KB890353.1"/>
</dbReference>
<feature type="region of interest" description="Disordered" evidence="6">
    <location>
        <begin position="542"/>
        <end position="575"/>
    </location>
</feature>
<dbReference type="CDD" id="cd07560">
    <property type="entry name" value="Peptidase_S41_CPP"/>
    <property type="match status" value="1"/>
</dbReference>
<comment type="caution">
    <text evidence="9">The sequence shown here is derived from an EMBL/GenBank/DDBJ whole genome shotgun (WGS) entry which is preliminary data.</text>
</comment>
<feature type="domain" description="PDZ" evidence="8">
    <location>
        <begin position="91"/>
        <end position="161"/>
    </location>
</feature>
<dbReference type="InterPro" id="IPR005151">
    <property type="entry name" value="Tail-specific_protease"/>
</dbReference>
<dbReference type="HOGENOM" id="CLU_017295_2_1_10"/>
<evidence type="ECO:0000256" key="6">
    <source>
        <dbReference type="SAM" id="MobiDB-lite"/>
    </source>
</evidence>
<keyword evidence="10" id="KW-1185">Reference proteome</keyword>
<dbReference type="InterPro" id="IPR001478">
    <property type="entry name" value="PDZ"/>
</dbReference>
<keyword evidence="3 5" id="KW-0378">Hydrolase</keyword>
<feature type="compositionally biased region" description="Basic and acidic residues" evidence="6">
    <location>
        <begin position="542"/>
        <end position="559"/>
    </location>
</feature>
<organism evidence="9 10">
    <name type="scientific">Phocaeicola massiliensis B84634 = Timone 84634 = DSM 17679 = JCM 13223</name>
    <dbReference type="NCBI Taxonomy" id="1121098"/>
    <lineage>
        <taxon>Bacteria</taxon>
        <taxon>Pseudomonadati</taxon>
        <taxon>Bacteroidota</taxon>
        <taxon>Bacteroidia</taxon>
        <taxon>Bacteroidales</taxon>
        <taxon>Bacteroidaceae</taxon>
        <taxon>Phocaeicola</taxon>
    </lineage>
</organism>
<evidence type="ECO:0000256" key="3">
    <source>
        <dbReference type="ARBA" id="ARBA00022801"/>
    </source>
</evidence>
<proteinExistence type="inferred from homology"/>
<dbReference type="SMART" id="SM00228">
    <property type="entry name" value="PDZ"/>
    <property type="match status" value="1"/>
</dbReference>
<evidence type="ECO:0000313" key="10">
    <source>
        <dbReference type="Proteomes" id="UP000017831"/>
    </source>
</evidence>
<dbReference type="Gene3D" id="3.30.750.44">
    <property type="match status" value="1"/>
</dbReference>
<dbReference type="Pfam" id="PF13180">
    <property type="entry name" value="PDZ_2"/>
    <property type="match status" value="1"/>
</dbReference>
<dbReference type="GO" id="GO:0030288">
    <property type="term" value="C:outer membrane-bounded periplasmic space"/>
    <property type="evidence" value="ECO:0007669"/>
    <property type="project" value="TreeGrafter"/>
</dbReference>
<keyword evidence="2 5" id="KW-0645">Protease</keyword>
<evidence type="ECO:0000256" key="2">
    <source>
        <dbReference type="ARBA" id="ARBA00022670"/>
    </source>
</evidence>
<dbReference type="GeneID" id="60062197"/>
<dbReference type="Gene3D" id="2.30.42.10">
    <property type="match status" value="1"/>
</dbReference>
<dbReference type="Pfam" id="PF03572">
    <property type="entry name" value="Peptidase_S41"/>
    <property type="match status" value="1"/>
</dbReference>
<dbReference type="GO" id="GO:0004175">
    <property type="term" value="F:endopeptidase activity"/>
    <property type="evidence" value="ECO:0007669"/>
    <property type="project" value="TreeGrafter"/>
</dbReference>
<dbReference type="Gene3D" id="3.90.226.10">
    <property type="entry name" value="2-enoyl-CoA Hydratase, Chain A, domain 1"/>
    <property type="match status" value="1"/>
</dbReference>
<sequence>MSKNRTSRFIPIIIAVSIVAGILIGTFYANHFSGNRLGIINTSSNKLNALLRIIDDQYVDTVKMNELVEDAMPQILGELDPHSSYIPAKDLEAVNSDLKGSFSGIGIQFTIQQDTIHISNVIQGGPSEKVGLMAGDRIISVNDTAFVGKIVTNYESMKRLKGPKGSEVKLGVYRPGEKEPLYFTIIRGDIPVKSVDTAYMLNEKFGYIKINKFGETTYPELLIALAKLNQDNCKGVIIDLRGNTGGYMGAAIQMVNEFLPKNNLIVYTQGRKSPRENYHSNGTGSSQKMPLIVLTDEGSASASEIFAGAIQDNDRGTIIGRRSFGKGLVQQPIDFSDGSAIRLTIARYYTPSGRCIQKPYVKGNDMNYEMDLVKRYEHGEFFSQDSIKQDHSTIYYTANGRPVYGGGGIMPDIFVPQDTTGVTSYYTAAVSRGLTIQFSFQYTDTHRAELQKYDTEASLLQYLKRQNILEQFARFAEKKGLKRRNILMYKSQKLFEKNLYGNIIYNMLGIEAYIQYLNQTDKTVLKALEVLEKGESFPKAPEETVEIKVNDEGNKKETAQADSTGKKPSHRHRVDSEFHCFA</sequence>
<keyword evidence="4 5" id="KW-0720">Serine protease</keyword>
<accession>U6RG51</accession>
<dbReference type="Proteomes" id="UP000017831">
    <property type="component" value="Unassembled WGS sequence"/>
</dbReference>
<dbReference type="InterPro" id="IPR029045">
    <property type="entry name" value="ClpP/crotonase-like_dom_sf"/>
</dbReference>
<evidence type="ECO:0000313" key="9">
    <source>
        <dbReference type="EMBL" id="EOA55022.1"/>
    </source>
</evidence>
<dbReference type="PROSITE" id="PS50106">
    <property type="entry name" value="PDZ"/>
    <property type="match status" value="1"/>
</dbReference>
<dbReference type="NCBIfam" id="TIGR00225">
    <property type="entry name" value="prc"/>
    <property type="match status" value="1"/>
</dbReference>
<dbReference type="EMBL" id="AQHY01000022">
    <property type="protein sequence ID" value="EOA55022.1"/>
    <property type="molecule type" value="Genomic_DNA"/>
</dbReference>
<dbReference type="AlphaFoldDB" id="U6RG51"/>
<dbReference type="SMART" id="SM00245">
    <property type="entry name" value="TSPc"/>
    <property type="match status" value="1"/>
</dbReference>
<dbReference type="SUPFAM" id="SSF50156">
    <property type="entry name" value="PDZ domain-like"/>
    <property type="match status" value="1"/>
</dbReference>
<evidence type="ECO:0000256" key="4">
    <source>
        <dbReference type="ARBA" id="ARBA00022825"/>
    </source>
</evidence>
<dbReference type="OrthoDB" id="9812068at2"/>
<dbReference type="CDD" id="cd06782">
    <property type="entry name" value="cpPDZ_CPP-like"/>
    <property type="match status" value="1"/>
</dbReference>
<dbReference type="GO" id="GO:0007165">
    <property type="term" value="P:signal transduction"/>
    <property type="evidence" value="ECO:0007669"/>
    <property type="project" value="TreeGrafter"/>
</dbReference>
<keyword evidence="7" id="KW-0472">Membrane</keyword>
<reference evidence="9 10" key="1">
    <citation type="submission" date="2013-04" db="EMBL/GenBank/DDBJ databases">
        <title>The Genome Sequence of Bacteroides massiliensis DSM 17679.</title>
        <authorList>
            <consortium name="The Broad Institute Genomics Platform"/>
            <person name="Earl A."/>
            <person name="Ward D."/>
            <person name="Feldgarden M."/>
            <person name="Gevers D."/>
            <person name="Martens E."/>
            <person name="Fenner L."/>
            <person name="Roux V."/>
            <person name="Mallet M.N."/>
            <person name="Raoult D."/>
            <person name="Walker B."/>
            <person name="Young S."/>
            <person name="Zeng Q."/>
            <person name="Gargeya S."/>
            <person name="Fitzgerald M."/>
            <person name="Haas B."/>
            <person name="Abouelleil A."/>
            <person name="Allen A.W."/>
            <person name="Alvarado L."/>
            <person name="Arachchi H.M."/>
            <person name="Berlin A.M."/>
            <person name="Chapman S.B."/>
            <person name="Gainer-Dewar J."/>
            <person name="Goldberg J."/>
            <person name="Griggs A."/>
            <person name="Gujja S."/>
            <person name="Hansen M."/>
            <person name="Howarth C."/>
            <person name="Imamovic A."/>
            <person name="Ireland A."/>
            <person name="Larimer J."/>
            <person name="McCowan C."/>
            <person name="Murphy C."/>
            <person name="Pearson M."/>
            <person name="Poon T.W."/>
            <person name="Priest M."/>
            <person name="Roberts A."/>
            <person name="Saif S."/>
            <person name="Shea T."/>
            <person name="Sisk P."/>
            <person name="Sykes S."/>
            <person name="Wortman J."/>
            <person name="Nusbaum C."/>
            <person name="Birren B."/>
        </authorList>
    </citation>
    <scope>NUCLEOTIDE SEQUENCE [LARGE SCALE GENOMIC DNA]</scope>
    <source>
        <strain evidence="10">B84634 / Timone 84634 / DSM 17679 / JCM 13223</strain>
    </source>
</reference>